<evidence type="ECO:0000313" key="3">
    <source>
        <dbReference type="Proteomes" id="UP001220324"/>
    </source>
</evidence>
<accession>A0AAD6GHL4</accession>
<gene>
    <name evidence="2" type="ORF">N7494_003284</name>
</gene>
<name>A0AAD6GHL4_9EURO</name>
<protein>
    <submittedName>
        <fullName evidence="2">Uncharacterized protein</fullName>
    </submittedName>
</protein>
<comment type="caution">
    <text evidence="2">The sequence shown here is derived from an EMBL/GenBank/DDBJ whole genome shotgun (WGS) entry which is preliminary data.</text>
</comment>
<evidence type="ECO:0000313" key="2">
    <source>
        <dbReference type="EMBL" id="KAJ5545699.1"/>
    </source>
</evidence>
<dbReference type="AlphaFoldDB" id="A0AAD6GHL4"/>
<evidence type="ECO:0000256" key="1">
    <source>
        <dbReference type="SAM" id="MobiDB-lite"/>
    </source>
</evidence>
<reference evidence="2 3" key="1">
    <citation type="journal article" date="2023" name="IMA Fungus">
        <title>Comparative genomic study of the Penicillium genus elucidates a diverse pangenome and 15 lateral gene transfer events.</title>
        <authorList>
            <person name="Petersen C."/>
            <person name="Sorensen T."/>
            <person name="Nielsen M.R."/>
            <person name="Sondergaard T.E."/>
            <person name="Sorensen J.L."/>
            <person name="Fitzpatrick D.A."/>
            <person name="Frisvad J.C."/>
            <person name="Nielsen K.L."/>
        </authorList>
    </citation>
    <scope>NUCLEOTIDE SEQUENCE [LARGE SCALE GENOMIC DNA]</scope>
    <source>
        <strain evidence="2 3">IBT 35679</strain>
    </source>
</reference>
<keyword evidence="3" id="KW-1185">Reference proteome</keyword>
<dbReference type="Proteomes" id="UP001220324">
    <property type="component" value="Unassembled WGS sequence"/>
</dbReference>
<proteinExistence type="predicted"/>
<organism evidence="2 3">
    <name type="scientific">Penicillium frequentans</name>
    <dbReference type="NCBI Taxonomy" id="3151616"/>
    <lineage>
        <taxon>Eukaryota</taxon>
        <taxon>Fungi</taxon>
        <taxon>Dikarya</taxon>
        <taxon>Ascomycota</taxon>
        <taxon>Pezizomycotina</taxon>
        <taxon>Eurotiomycetes</taxon>
        <taxon>Eurotiomycetidae</taxon>
        <taxon>Eurotiales</taxon>
        <taxon>Aspergillaceae</taxon>
        <taxon>Penicillium</taxon>
    </lineage>
</organism>
<feature type="compositionally biased region" description="Acidic residues" evidence="1">
    <location>
        <begin position="29"/>
        <end position="40"/>
    </location>
</feature>
<sequence>MNGMNGSHRESVDFSAGAGGGGLGNLADELADAWEQEEDGYGYASGQENTAGSQQTDQSDGEDAYLQSVRDMRSQSPTDSPARNRLRATQIRQHRRQESQYDGSDYGNDSDLEEAADLSPALESQMADIESLARRGIENNGSENDHVIQRTVESLKDLGGQSGIENSAMRLITAHSSITSHLTHQTRILQSLIHPLLFSPFPLLSDDAIDSLMPLIDEGLLPNLPILSPNIPTGTQDRIPHHKHPPSTRLSLISQTADITHSLRGLSDTLYESRQLTSTASRRLRSARELVSDIRREEESREEGSRWIEVGEWDRRLQDREAGKECRDVVSGFEAVCGEWREKLFGAAEVAAA</sequence>
<dbReference type="EMBL" id="JAQIZZ010000003">
    <property type="protein sequence ID" value="KAJ5545699.1"/>
    <property type="molecule type" value="Genomic_DNA"/>
</dbReference>
<feature type="compositionally biased region" description="Polar residues" evidence="1">
    <location>
        <begin position="46"/>
        <end position="58"/>
    </location>
</feature>
<feature type="region of interest" description="Disordered" evidence="1">
    <location>
        <begin position="1"/>
        <end position="112"/>
    </location>
</feature>